<sequence length="260" mass="30115">MAPYKKQINQGKLGKQRFCKFCSAIKKLIGNDRLHFDLIIAAGNSGQSLAKFTELIYKKLEQIPPPKLQIPFFRYLPGFRDKPDKVFNSKVFLPRIFDQLKNLNKEVVNVLFVDDEIGLGLTATNILNLLNQALKELGKPKIENYYIVAEDQGFKVPKKYPEIKFIPYDFESEGYNNTIFLFNPWELEKPIIDVLGNDDKFAFHLRTNLLLGLPIKDFNGGKPIYTDKFLKIAKEKIPDFQKLQENYLIFIEQTIKDCLS</sequence>
<evidence type="ECO:0000313" key="1">
    <source>
        <dbReference type="EMBL" id="OGD62543.1"/>
    </source>
</evidence>
<evidence type="ECO:0008006" key="3">
    <source>
        <dbReference type="Google" id="ProtNLM"/>
    </source>
</evidence>
<name>A0A1F5E597_9BACT</name>
<protein>
    <recommendedName>
        <fullName evidence="3">Phosphoribosyltransferase domain-containing protein</fullName>
    </recommendedName>
</protein>
<proteinExistence type="predicted"/>
<comment type="caution">
    <text evidence="1">The sequence shown here is derived from an EMBL/GenBank/DDBJ whole genome shotgun (WGS) entry which is preliminary data.</text>
</comment>
<organism evidence="1 2">
    <name type="scientific">Candidatus Beckwithbacteria bacterium RBG_13_42_9</name>
    <dbReference type="NCBI Taxonomy" id="1797457"/>
    <lineage>
        <taxon>Bacteria</taxon>
        <taxon>Candidatus Beckwithiibacteriota</taxon>
    </lineage>
</organism>
<dbReference type="Proteomes" id="UP000177006">
    <property type="component" value="Unassembled WGS sequence"/>
</dbReference>
<gene>
    <name evidence="1" type="ORF">A2160_05860</name>
</gene>
<dbReference type="AlphaFoldDB" id="A0A1F5E597"/>
<dbReference type="EMBL" id="MEZK01000020">
    <property type="protein sequence ID" value="OGD62543.1"/>
    <property type="molecule type" value="Genomic_DNA"/>
</dbReference>
<evidence type="ECO:0000313" key="2">
    <source>
        <dbReference type="Proteomes" id="UP000177006"/>
    </source>
</evidence>
<reference evidence="1 2" key="1">
    <citation type="journal article" date="2016" name="Nat. Commun.">
        <title>Thousands of microbial genomes shed light on interconnected biogeochemical processes in an aquifer system.</title>
        <authorList>
            <person name="Anantharaman K."/>
            <person name="Brown C.T."/>
            <person name="Hug L.A."/>
            <person name="Sharon I."/>
            <person name="Castelle C.J."/>
            <person name="Probst A.J."/>
            <person name="Thomas B.C."/>
            <person name="Singh A."/>
            <person name="Wilkins M.J."/>
            <person name="Karaoz U."/>
            <person name="Brodie E.L."/>
            <person name="Williams K.H."/>
            <person name="Hubbard S.S."/>
            <person name="Banfield J.F."/>
        </authorList>
    </citation>
    <scope>NUCLEOTIDE SEQUENCE [LARGE SCALE GENOMIC DNA]</scope>
</reference>
<accession>A0A1F5E597</accession>